<dbReference type="EMBL" id="CP068393">
    <property type="protein sequence ID" value="QUC66204.1"/>
    <property type="molecule type" value="Genomic_DNA"/>
</dbReference>
<name>A0AC61MUW4_9FIRM</name>
<gene>
    <name evidence="1" type="ORF">JYE49_10020</name>
</gene>
<evidence type="ECO:0000313" key="2">
    <source>
        <dbReference type="Proteomes" id="UP000682782"/>
    </source>
</evidence>
<dbReference type="Proteomes" id="UP000682782">
    <property type="component" value="Chromosome"/>
</dbReference>
<evidence type="ECO:0000313" key="1">
    <source>
        <dbReference type="EMBL" id="QUC66204.1"/>
    </source>
</evidence>
<proteinExistence type="predicted"/>
<protein>
    <submittedName>
        <fullName evidence="1">DUF3383 family protein</fullName>
    </submittedName>
</protein>
<sequence length="368" mass="39326">MLPVTSIARVVVNTIRASFSPSAFDTGLLLVPDASFTEDRRLMIYPSGPAAAAGLTELGFTADSEVYKAVLKYFAASPAPGRLLVSCYPASQSPGEALDAVLERTADFYGVMPASDLNNGELVSLAQHVEALEHPAVFFAPVTSFSAEAGGTLDLLYRNQFKRTLPFCCGTLSDCAAVMGTAMGLELSHTASAFALCYKTVNGIQPEDLTQTQVDSVKAKNGNVYIARGYTHFLLENGTMANGQRYDEVLYIDKIGADLQNAAVTLLAENPDKLPQTDDSTAQFINRFSSILMGYTERGVLASSVWRGADIGPVRGGEIIENGFMLWADSYDDQPDADRAAHKAMPVQVALTPAGSIESIVITVNVQV</sequence>
<reference evidence="1" key="1">
    <citation type="submission" date="2021-01" db="EMBL/GenBank/DDBJ databases">
        <title>Complete genome sequence of Clostridiales bacterium R-7.</title>
        <authorList>
            <person name="Mahoney-Kurpe S.C."/>
            <person name="Palevich N."/>
            <person name="Koike S."/>
            <person name="Moon C.D."/>
            <person name="Attwood G.T."/>
        </authorList>
    </citation>
    <scope>NUCLEOTIDE SEQUENCE</scope>
    <source>
        <strain evidence="1">R-7</strain>
    </source>
</reference>
<organism evidence="1 2">
    <name type="scientific">Aristaeella hokkaidonensis</name>
    <dbReference type="NCBI Taxonomy" id="3046382"/>
    <lineage>
        <taxon>Bacteria</taxon>
        <taxon>Bacillati</taxon>
        <taxon>Bacillota</taxon>
        <taxon>Clostridia</taxon>
        <taxon>Eubacteriales</taxon>
        <taxon>Aristaeellaceae</taxon>
        <taxon>Aristaeella</taxon>
    </lineage>
</organism>
<keyword evidence="2" id="KW-1185">Reference proteome</keyword>
<accession>A0AC61MUW4</accession>